<dbReference type="InterPro" id="IPR001753">
    <property type="entry name" value="Enoyl-CoA_hydra/iso"/>
</dbReference>
<dbReference type="AlphaFoldDB" id="A0A2W5PWF1"/>
<evidence type="ECO:0000256" key="3">
    <source>
        <dbReference type="ARBA" id="ARBA00022963"/>
    </source>
</evidence>
<dbReference type="PANTHER" id="PTHR48075:SF7">
    <property type="entry name" value="3-HYDROXYACYL-COA DEHYDROGENASE-RELATED"/>
    <property type="match status" value="1"/>
</dbReference>
<evidence type="ECO:0000256" key="1">
    <source>
        <dbReference type="ARBA" id="ARBA00005005"/>
    </source>
</evidence>
<evidence type="ECO:0000256" key="7">
    <source>
        <dbReference type="ARBA" id="ARBA00049556"/>
    </source>
</evidence>
<dbReference type="Pfam" id="PF00725">
    <property type="entry name" value="3HCDH"/>
    <property type="match status" value="2"/>
</dbReference>
<dbReference type="InterPro" id="IPR006108">
    <property type="entry name" value="3HC_DH_C"/>
</dbReference>
<reference evidence="10 11" key="1">
    <citation type="submission" date="2017-08" db="EMBL/GenBank/DDBJ databases">
        <title>Infants hospitalized years apart are colonized by the same room-sourced microbial strains.</title>
        <authorList>
            <person name="Brooks B."/>
            <person name="Olm M.R."/>
            <person name="Firek B.A."/>
            <person name="Baker R."/>
            <person name="Thomas B.C."/>
            <person name="Morowitz M.J."/>
            <person name="Banfield J.F."/>
        </authorList>
    </citation>
    <scope>NUCLEOTIDE SEQUENCE [LARGE SCALE GENOMIC DNA]</scope>
    <source>
        <strain evidence="10">S2_005_002_R2_29</strain>
    </source>
</reference>
<evidence type="ECO:0000256" key="4">
    <source>
        <dbReference type="ARBA" id="ARBA00023002"/>
    </source>
</evidence>
<dbReference type="SUPFAM" id="SSF52096">
    <property type="entry name" value="ClpP/crotonase"/>
    <property type="match status" value="1"/>
</dbReference>
<dbReference type="Gene3D" id="1.10.1040.50">
    <property type="match status" value="1"/>
</dbReference>
<dbReference type="InterPro" id="IPR008927">
    <property type="entry name" value="6-PGluconate_DH-like_C_sf"/>
</dbReference>
<organism evidence="10 11">
    <name type="scientific">Micavibrio aeruginosavorus</name>
    <dbReference type="NCBI Taxonomy" id="349221"/>
    <lineage>
        <taxon>Bacteria</taxon>
        <taxon>Pseudomonadati</taxon>
        <taxon>Bdellovibrionota</taxon>
        <taxon>Bdellovibrionia</taxon>
        <taxon>Bdellovibrionales</taxon>
        <taxon>Pseudobdellovibrionaceae</taxon>
        <taxon>Micavibrio</taxon>
    </lineage>
</organism>
<dbReference type="Gene3D" id="3.40.50.720">
    <property type="entry name" value="NAD(P)-binding Rossmann-like Domain"/>
    <property type="match status" value="1"/>
</dbReference>
<dbReference type="Pfam" id="PF02737">
    <property type="entry name" value="3HCDH_N"/>
    <property type="match status" value="1"/>
</dbReference>
<name>A0A2W5PWF1_9BACT</name>
<evidence type="ECO:0000256" key="5">
    <source>
        <dbReference type="ARBA" id="ARBA00023027"/>
    </source>
</evidence>
<dbReference type="GO" id="GO:0003857">
    <property type="term" value="F:(3S)-3-hydroxyacyl-CoA dehydrogenase (NAD+) activity"/>
    <property type="evidence" value="ECO:0007669"/>
    <property type="project" value="UniProtKB-EC"/>
</dbReference>
<dbReference type="EMBL" id="QFQB01000001">
    <property type="protein sequence ID" value="PZQ49167.1"/>
    <property type="molecule type" value="Genomic_DNA"/>
</dbReference>
<evidence type="ECO:0000259" key="9">
    <source>
        <dbReference type="Pfam" id="PF02737"/>
    </source>
</evidence>
<keyword evidence="4" id="KW-0560">Oxidoreductase</keyword>
<feature type="domain" description="3-hydroxyacyl-CoA dehydrogenase C-terminal" evidence="8">
    <location>
        <begin position="353"/>
        <end position="403"/>
    </location>
</feature>
<dbReference type="GO" id="GO:0070403">
    <property type="term" value="F:NAD+ binding"/>
    <property type="evidence" value="ECO:0007669"/>
    <property type="project" value="InterPro"/>
</dbReference>
<dbReference type="InterPro" id="IPR029045">
    <property type="entry name" value="ClpP/crotonase-like_dom_sf"/>
</dbReference>
<evidence type="ECO:0000256" key="2">
    <source>
        <dbReference type="ARBA" id="ARBA00022832"/>
    </source>
</evidence>
<keyword evidence="6" id="KW-0443">Lipid metabolism</keyword>
<keyword evidence="3" id="KW-0442">Lipid degradation</keyword>
<accession>A0A2W5PWF1</accession>
<dbReference type="CDD" id="cd06558">
    <property type="entry name" value="crotonase-like"/>
    <property type="match status" value="1"/>
</dbReference>
<comment type="catalytic activity">
    <reaction evidence="7">
        <text>a (3S)-3-hydroxyacyl-CoA + NAD(+) = a 3-oxoacyl-CoA + NADH + H(+)</text>
        <dbReference type="Rhea" id="RHEA:22432"/>
        <dbReference type="ChEBI" id="CHEBI:15378"/>
        <dbReference type="ChEBI" id="CHEBI:57318"/>
        <dbReference type="ChEBI" id="CHEBI:57540"/>
        <dbReference type="ChEBI" id="CHEBI:57945"/>
        <dbReference type="ChEBI" id="CHEBI:90726"/>
        <dbReference type="EC" id="1.1.1.35"/>
    </reaction>
</comment>
<keyword evidence="5" id="KW-0520">NAD</keyword>
<feature type="domain" description="3-hydroxyacyl-CoA dehydrogenase C-terminal" evidence="8">
    <location>
        <begin position="194"/>
        <end position="295"/>
    </location>
</feature>
<comment type="pathway">
    <text evidence="1">Lipid metabolism; fatty acid beta-oxidation.</text>
</comment>
<sequence length="799" mass="86836">MAIQKVAVIGSGVMGSGIAAQVANAGIPVVLLDIVPKNLAEGEDRSKIAKGAIEKLLKQDPAPLMSTRNAKLITPGNLEDDLKLIEDCDWIVEVVLEDLKIKHVTYEKLVKHMKKGAILSSNTSTIPLEMLTEPLSKDVKKNFMITHFFNPPRYLRLLEIVVGKDTDPNVVKEVSEFCDVKLGKGVVKCKDTPGFIVNRILTFFMQSAMNVAVKDGVSIEVADAVLSKPVGIPKTGVFGLIDLVGVDLMPHLAESLLSTLPKDDPYRTIYQDYPFIEGMIKAGYTGRKGKGGFYRLGEGKVKQALKLSADRPFDEAQYAAADKPKLASMDAGKKGLRAVVTAEDEGGQYAWKVLRDTLVYAASLVPDIADSVAEVDEAMRLGTNWKSGPFEMIDALGASWFAAKLKEEGIAVPKLLQAVGEGSFYKVENGKLMFFGTDGKYHAVPRSQGVLLLSDIKLNAKPVIKTGSAAVWDIGDGVLCVEFTGKMNALDDQVFEAYSQAIKMITKSDGAYKAMVIYNEGSNFSAGANLGLAVFAMNIALWPQIDELVSGGQKIYKALKYAPFPVVAAPSGMALGGGCEILLHADHVQAHAETYCGLVEVGVGLIPGWGGCKEMLLRYQAEEREQFDKNTGGRKMWFSPKNTPMGAVRKAFETIAMARVAKSAQEAKEIKYLKKTDGITMNRDRLLFDAKAKALELAKDYKVPEPVTDIRLPGPSGKLALDMAVADMAKSGKATPYDIVVSGAVARVLSGGDKADWTKPMNEDDLYKLEREEFTALVRNEGTQKRVEHMLEKGKPLRN</sequence>
<evidence type="ECO:0000259" key="8">
    <source>
        <dbReference type="Pfam" id="PF00725"/>
    </source>
</evidence>
<gene>
    <name evidence="10" type="ORF">DI551_00505</name>
</gene>
<dbReference type="InterPro" id="IPR006176">
    <property type="entry name" value="3-OHacyl-CoA_DH_NAD-bd"/>
</dbReference>
<dbReference type="SUPFAM" id="SSF51735">
    <property type="entry name" value="NAD(P)-binding Rossmann-fold domains"/>
    <property type="match status" value="1"/>
</dbReference>
<dbReference type="Pfam" id="PF00378">
    <property type="entry name" value="ECH_1"/>
    <property type="match status" value="1"/>
</dbReference>
<proteinExistence type="predicted"/>
<dbReference type="UniPathway" id="UPA00659"/>
<evidence type="ECO:0000313" key="11">
    <source>
        <dbReference type="Proteomes" id="UP000249417"/>
    </source>
</evidence>
<evidence type="ECO:0000256" key="6">
    <source>
        <dbReference type="ARBA" id="ARBA00023098"/>
    </source>
</evidence>
<dbReference type="Proteomes" id="UP000249417">
    <property type="component" value="Unassembled WGS sequence"/>
</dbReference>
<dbReference type="PANTHER" id="PTHR48075">
    <property type="entry name" value="3-HYDROXYACYL-COA DEHYDROGENASE FAMILY PROTEIN"/>
    <property type="match status" value="1"/>
</dbReference>
<evidence type="ECO:0000313" key="10">
    <source>
        <dbReference type="EMBL" id="PZQ49167.1"/>
    </source>
</evidence>
<feature type="domain" description="3-hydroxyacyl-CoA dehydrogenase NAD binding" evidence="9">
    <location>
        <begin position="5"/>
        <end position="192"/>
    </location>
</feature>
<dbReference type="Gene3D" id="3.90.226.10">
    <property type="entry name" value="2-enoyl-CoA Hydratase, Chain A, domain 1"/>
    <property type="match status" value="1"/>
</dbReference>
<keyword evidence="2" id="KW-0276">Fatty acid metabolism</keyword>
<protein>
    <submittedName>
        <fullName evidence="10">3-hydroxyacyl-CoA dehydrogenase</fullName>
    </submittedName>
</protein>
<comment type="caution">
    <text evidence="10">The sequence shown here is derived from an EMBL/GenBank/DDBJ whole genome shotgun (WGS) entry which is preliminary data.</text>
</comment>
<dbReference type="InterPro" id="IPR036291">
    <property type="entry name" value="NAD(P)-bd_dom_sf"/>
</dbReference>
<dbReference type="GO" id="GO:0006635">
    <property type="term" value="P:fatty acid beta-oxidation"/>
    <property type="evidence" value="ECO:0007669"/>
    <property type="project" value="UniProtKB-UniPathway"/>
</dbReference>
<dbReference type="SUPFAM" id="SSF48179">
    <property type="entry name" value="6-phosphogluconate dehydrogenase C-terminal domain-like"/>
    <property type="match status" value="2"/>
</dbReference>